<dbReference type="Gene3D" id="3.80.30.30">
    <property type="match status" value="1"/>
</dbReference>
<evidence type="ECO:0000256" key="3">
    <source>
        <dbReference type="ARBA" id="ARBA00023014"/>
    </source>
</evidence>
<dbReference type="Pfam" id="PF04055">
    <property type="entry name" value="Radical_SAM"/>
    <property type="match status" value="1"/>
</dbReference>
<dbReference type="InterPro" id="IPR040086">
    <property type="entry name" value="MJ0683-like"/>
</dbReference>
<evidence type="ECO:0000256" key="2">
    <source>
        <dbReference type="ARBA" id="ARBA00023004"/>
    </source>
</evidence>
<dbReference type="InterPro" id="IPR007197">
    <property type="entry name" value="rSAM"/>
</dbReference>
<keyword evidence="3" id="KW-0411">Iron-sulfur</keyword>
<dbReference type="EMBL" id="FQXV01000003">
    <property type="protein sequence ID" value="SHH83045.1"/>
    <property type="molecule type" value="Genomic_DNA"/>
</dbReference>
<dbReference type="GO" id="GO:0051536">
    <property type="term" value="F:iron-sulfur cluster binding"/>
    <property type="evidence" value="ECO:0007669"/>
    <property type="project" value="UniProtKB-KW"/>
</dbReference>
<dbReference type="SFLD" id="SFLDS00029">
    <property type="entry name" value="Radical_SAM"/>
    <property type="match status" value="1"/>
</dbReference>
<dbReference type="SFLD" id="SFLDG01084">
    <property type="entry name" value="Uncharacterised_Radical_SAM_Su"/>
    <property type="match status" value="1"/>
</dbReference>
<dbReference type="PANTHER" id="PTHR43432:SF5">
    <property type="entry name" value="ELP3_MIAA_NIFB-LIKE RADICAL SAM CORE DOMAIN-CONTAINING PROTEIN"/>
    <property type="match status" value="1"/>
</dbReference>
<dbReference type="PROSITE" id="PS51918">
    <property type="entry name" value="RADICAL_SAM"/>
    <property type="match status" value="1"/>
</dbReference>
<reference evidence="5 6" key="1">
    <citation type="submission" date="2016-11" db="EMBL/GenBank/DDBJ databases">
        <authorList>
            <person name="Jaros S."/>
            <person name="Januszkiewicz K."/>
            <person name="Wedrychowicz H."/>
        </authorList>
    </citation>
    <scope>NUCLEOTIDE SEQUENCE [LARGE SCALE GENOMIC DNA]</scope>
    <source>
        <strain evidence="5 6">DSM 10068</strain>
    </source>
</reference>
<accession>A0A1M5W6E5</accession>
<keyword evidence="1" id="KW-0479">Metal-binding</keyword>
<keyword evidence="2" id="KW-0408">Iron</keyword>
<evidence type="ECO:0000259" key="4">
    <source>
        <dbReference type="PROSITE" id="PS51918"/>
    </source>
</evidence>
<gene>
    <name evidence="5" type="ORF">SAMN02745823_01090</name>
</gene>
<dbReference type="Proteomes" id="UP000183995">
    <property type="component" value="Unassembled WGS sequence"/>
</dbReference>
<dbReference type="InterPro" id="IPR058240">
    <property type="entry name" value="rSAM_sf"/>
</dbReference>
<dbReference type="STRING" id="1123282.SAMN02745823_01090"/>
<organism evidence="5 6">
    <name type="scientific">Sporobacter termitidis DSM 10068</name>
    <dbReference type="NCBI Taxonomy" id="1123282"/>
    <lineage>
        <taxon>Bacteria</taxon>
        <taxon>Bacillati</taxon>
        <taxon>Bacillota</taxon>
        <taxon>Clostridia</taxon>
        <taxon>Eubacteriales</taxon>
        <taxon>Oscillospiraceae</taxon>
        <taxon>Sporobacter</taxon>
    </lineage>
</organism>
<keyword evidence="6" id="KW-1185">Reference proteome</keyword>
<evidence type="ECO:0000256" key="1">
    <source>
        <dbReference type="ARBA" id="ARBA00022723"/>
    </source>
</evidence>
<proteinExistence type="predicted"/>
<dbReference type="PANTHER" id="PTHR43432">
    <property type="entry name" value="SLR0285 PROTEIN"/>
    <property type="match status" value="1"/>
</dbReference>
<dbReference type="RefSeq" id="WP_073076649.1">
    <property type="nucleotide sequence ID" value="NZ_FQXV01000003.1"/>
</dbReference>
<dbReference type="GO" id="GO:0016829">
    <property type="term" value="F:lyase activity"/>
    <property type="evidence" value="ECO:0007669"/>
    <property type="project" value="UniProtKB-KW"/>
</dbReference>
<dbReference type="InterPro" id="IPR006638">
    <property type="entry name" value="Elp3/MiaA/NifB-like_rSAM"/>
</dbReference>
<dbReference type="SMART" id="SM00729">
    <property type="entry name" value="Elp3"/>
    <property type="match status" value="1"/>
</dbReference>
<sequence>MHYKEAKSILSPRNGMNLYRGCTHGCIYCDSRSACYNMQHDFEDVEVKINAPALLEDALKRKRKKCMIGTGSMCDPYLPLERKLELTKTCFELVERYGFGLTMITKSDLILRDLELLKRINASAKCVVQMTLTTFDETLCRIVEPNVCTTKRRFDVLKLLRDNGIPTVVWLSPILPFLTDTEENLRGLLEYCREARVYGIICFGFGLTLRDGDREYFYKKIDERFPGLKEQYIRKYGNAYEILSDNNDALMRVFTETCDENGIVRGNERIFEYLHAFEQKNTQLSLF</sequence>
<dbReference type="GO" id="GO:0046872">
    <property type="term" value="F:metal ion binding"/>
    <property type="evidence" value="ECO:0007669"/>
    <property type="project" value="UniProtKB-KW"/>
</dbReference>
<dbReference type="AlphaFoldDB" id="A0A1M5W6E5"/>
<protein>
    <submittedName>
        <fullName evidence="5">DNA repair photolyase</fullName>
    </submittedName>
</protein>
<evidence type="ECO:0000313" key="5">
    <source>
        <dbReference type="EMBL" id="SHH83045.1"/>
    </source>
</evidence>
<feature type="domain" description="Radical SAM core" evidence="4">
    <location>
        <begin position="8"/>
        <end position="238"/>
    </location>
</feature>
<dbReference type="OrthoDB" id="9785699at2"/>
<keyword evidence="5" id="KW-0456">Lyase</keyword>
<dbReference type="SUPFAM" id="SSF102114">
    <property type="entry name" value="Radical SAM enzymes"/>
    <property type="match status" value="1"/>
</dbReference>
<name>A0A1M5W6E5_9FIRM</name>
<dbReference type="CDD" id="cd01335">
    <property type="entry name" value="Radical_SAM"/>
    <property type="match status" value="1"/>
</dbReference>
<evidence type="ECO:0000313" key="6">
    <source>
        <dbReference type="Proteomes" id="UP000183995"/>
    </source>
</evidence>